<evidence type="ECO:0000256" key="2">
    <source>
        <dbReference type="ARBA" id="ARBA00022679"/>
    </source>
</evidence>
<organism evidence="5">
    <name type="scientific">Archaeoglobus fulgidus</name>
    <dbReference type="NCBI Taxonomy" id="2234"/>
    <lineage>
        <taxon>Archaea</taxon>
        <taxon>Methanobacteriati</taxon>
        <taxon>Methanobacteriota</taxon>
        <taxon>Archaeoglobi</taxon>
        <taxon>Archaeoglobales</taxon>
        <taxon>Archaeoglobaceae</taxon>
        <taxon>Archaeoglobus</taxon>
    </lineage>
</organism>
<dbReference type="GO" id="GO:0030488">
    <property type="term" value="P:tRNA methylation"/>
    <property type="evidence" value="ECO:0007669"/>
    <property type="project" value="InterPro"/>
</dbReference>
<feature type="domain" description="SAM-dependent MTase TRM10-type" evidence="4">
    <location>
        <begin position="79"/>
        <end position="264"/>
    </location>
</feature>
<evidence type="ECO:0000256" key="1">
    <source>
        <dbReference type="ARBA" id="ARBA00022603"/>
    </source>
</evidence>
<keyword evidence="3" id="KW-0949">S-adenosyl-L-methionine</keyword>
<sequence>MRLKDVFISRLREKGVERIGTRMKKVLSSHDPIARMALSVANGKAEVCRSDGGLQHSLTLSGHFVSLPPQAYVGKCNSEILLCRDELVSYPFPYVLVDCRFYDKHTEKEKWKIGIQVRQTLGVVREYMWDDKLIVTYRDLGFGRFWKTTEEFLMESGIEKVVLLDPNGDELYDRTEEKCFIIGGIVDKAGTKKGYTSKIGKSLEKEGVEVDYRRIELRGDVVGVPDRINHIAEILLRVELDGESVESAVRAVQPPLVAKWRLRKELHDKTVRLCLGEKTVRVVEVGVFDEFKEWLNITRKDFYDVCREQKFFVVSQKVMEQIKSLEWDERKRCFRMDSAKIRRDRAPS</sequence>
<evidence type="ECO:0000256" key="3">
    <source>
        <dbReference type="ARBA" id="ARBA00022691"/>
    </source>
</evidence>
<dbReference type="InterPro" id="IPR016742">
    <property type="entry name" value="tRNA_m1G_mtfrase_arc"/>
</dbReference>
<proteinExistence type="predicted"/>
<protein>
    <submittedName>
        <fullName evidence="5">tRNA (Guanine-N1)-methyltransferase</fullName>
    </submittedName>
</protein>
<evidence type="ECO:0000259" key="4">
    <source>
        <dbReference type="PROSITE" id="PS51675"/>
    </source>
</evidence>
<dbReference type="PROSITE" id="PS51675">
    <property type="entry name" value="SAM_MT_TRM10"/>
    <property type="match status" value="1"/>
</dbReference>
<accession>A0A7C3R8Y9</accession>
<keyword evidence="2 5" id="KW-0808">Transferase</keyword>
<dbReference type="InterPro" id="IPR028564">
    <property type="entry name" value="MT_TRM10-typ"/>
</dbReference>
<dbReference type="PIRSF" id="PIRSF018978">
    <property type="entry name" value="tRNA_m1G_mtfrase_arc_prd"/>
    <property type="match status" value="1"/>
</dbReference>
<comment type="caution">
    <text evidence="5">The sequence shown here is derived from an EMBL/GenBank/DDBJ whole genome shotgun (WGS) entry which is preliminary data.</text>
</comment>
<dbReference type="GO" id="GO:0008175">
    <property type="term" value="F:tRNA methyltransferase activity"/>
    <property type="evidence" value="ECO:0007669"/>
    <property type="project" value="InterPro"/>
</dbReference>
<keyword evidence="1 5" id="KW-0489">Methyltransferase</keyword>
<dbReference type="InterPro" id="IPR038459">
    <property type="entry name" value="MT_TRM10-typ_sf"/>
</dbReference>
<evidence type="ECO:0000313" key="5">
    <source>
        <dbReference type="EMBL" id="HFW32062.1"/>
    </source>
</evidence>
<name>A0A7C3R8Y9_ARCFL</name>
<dbReference type="AlphaFoldDB" id="A0A7C3R8Y9"/>
<gene>
    <name evidence="5" type="ORF">ENW66_03795</name>
</gene>
<reference evidence="5" key="1">
    <citation type="journal article" date="2020" name="mSystems">
        <title>Genome- and Community-Level Interaction Insights into Carbon Utilization and Element Cycling Functions of Hydrothermarchaeota in Hydrothermal Sediment.</title>
        <authorList>
            <person name="Zhou Z."/>
            <person name="Liu Y."/>
            <person name="Xu W."/>
            <person name="Pan J."/>
            <person name="Luo Z.H."/>
            <person name="Li M."/>
        </authorList>
    </citation>
    <scope>NUCLEOTIDE SEQUENCE [LARGE SCALE GENOMIC DNA]</scope>
    <source>
        <strain evidence="5">SpSt-87</strain>
    </source>
</reference>
<dbReference type="EMBL" id="DTLB01000022">
    <property type="protein sequence ID" value="HFW32062.1"/>
    <property type="molecule type" value="Genomic_DNA"/>
</dbReference>
<dbReference type="Gene3D" id="3.40.1280.30">
    <property type="match status" value="1"/>
</dbReference>